<dbReference type="InterPro" id="IPR029058">
    <property type="entry name" value="AB_hydrolase_fold"/>
</dbReference>
<feature type="domain" description="Serine aminopeptidase S33" evidence="1">
    <location>
        <begin position="30"/>
        <end position="134"/>
    </location>
</feature>
<name>A0A8H4BDU0_MUCCL</name>
<dbReference type="PANTHER" id="PTHR43194">
    <property type="entry name" value="HYDROLASE ALPHA/BETA FOLD FAMILY"/>
    <property type="match status" value="1"/>
</dbReference>
<evidence type="ECO:0000259" key="1">
    <source>
        <dbReference type="Pfam" id="PF12146"/>
    </source>
</evidence>
<dbReference type="GO" id="GO:0016787">
    <property type="term" value="F:hydrolase activity"/>
    <property type="evidence" value="ECO:0007669"/>
    <property type="project" value="UniProtKB-KW"/>
</dbReference>
<dbReference type="Proteomes" id="UP000469890">
    <property type="component" value="Unassembled WGS sequence"/>
</dbReference>
<reference evidence="2 3" key="1">
    <citation type="submission" date="2019-09" db="EMBL/GenBank/DDBJ databases">
        <authorList>
            <consortium name="DOE Joint Genome Institute"/>
            <person name="Mondo S.J."/>
            <person name="Navarro-Mendoza M.I."/>
            <person name="Perez-Arques C."/>
            <person name="Panchal S."/>
            <person name="Nicolas F.E."/>
            <person name="Ganguly P."/>
            <person name="Pangilinan J."/>
            <person name="Grigoriev I."/>
            <person name="Heitman J."/>
            <person name="Sanya K."/>
            <person name="Garre V."/>
        </authorList>
    </citation>
    <scope>NUCLEOTIDE SEQUENCE [LARGE SCALE GENOMIC DNA]</scope>
    <source>
        <strain evidence="2 3">MU402</strain>
    </source>
</reference>
<dbReference type="PANTHER" id="PTHR43194:SF2">
    <property type="entry name" value="PEROXISOMAL MEMBRANE PROTEIN LPX1"/>
    <property type="match status" value="1"/>
</dbReference>
<dbReference type="PRINTS" id="PR00412">
    <property type="entry name" value="EPOXHYDRLASE"/>
</dbReference>
<dbReference type="InterPro" id="IPR050228">
    <property type="entry name" value="Carboxylesterase_BioH"/>
</dbReference>
<dbReference type="InterPro" id="IPR000639">
    <property type="entry name" value="Epox_hydrolase-like"/>
</dbReference>
<dbReference type="AlphaFoldDB" id="A0A8H4BDU0"/>
<dbReference type="SUPFAM" id="SSF53474">
    <property type="entry name" value="alpha/beta-Hydrolases"/>
    <property type="match status" value="1"/>
</dbReference>
<evidence type="ECO:0000313" key="2">
    <source>
        <dbReference type="EMBL" id="KAF1800442.1"/>
    </source>
</evidence>
<protein>
    <submittedName>
        <fullName evidence="2">Alpha/Beta hydrolase protein</fullName>
    </submittedName>
</protein>
<accession>A0A8H4BDU0</accession>
<dbReference type="Pfam" id="PF12146">
    <property type="entry name" value="Hydrolase_4"/>
    <property type="match status" value="1"/>
</dbReference>
<proteinExistence type="predicted"/>
<gene>
    <name evidence="2" type="ORF">FB192DRAFT_1436851</name>
</gene>
<comment type="caution">
    <text evidence="2">The sequence shown here is derived from an EMBL/GenBank/DDBJ whole genome shotgun (WGS) entry which is preliminary data.</text>
</comment>
<sequence length="301" mass="33682">MELALGETIAVLGKNHYEIFGLQNPTSNPLILMVHGAGGDLHHYETVTPTLVEQGYRVLLIDVRYHGLSQLKQDDAEDPEKTSWTFDDVLQDIDAMLTAIKAKHYQGVDQIQLFMAGLSMGGMITLLYAEKEAKCSKRKDGIHLMGTIPIASGIPHLEIPRLGWDLYAERRATLEDLAWTRSAIIQSSITPYGQDQTSRAMELISDHALYECLVAIATMLPNPSDPPVYYTVRSKMPILLLIPEQDVLTKPEMELLYQLCVEQGVDTERAYIQNAGHMAILDQGEQVGRHISAFCKRIIHN</sequence>
<keyword evidence="2" id="KW-0378">Hydrolase</keyword>
<dbReference type="InterPro" id="IPR022742">
    <property type="entry name" value="Hydrolase_4"/>
</dbReference>
<dbReference type="Gene3D" id="3.40.50.1820">
    <property type="entry name" value="alpha/beta hydrolase"/>
    <property type="match status" value="1"/>
</dbReference>
<dbReference type="EMBL" id="JAAECE010000005">
    <property type="protein sequence ID" value="KAF1800442.1"/>
    <property type="molecule type" value="Genomic_DNA"/>
</dbReference>
<organism evidence="2 3">
    <name type="scientific">Mucor circinelloides f. lusitanicus</name>
    <name type="common">Mucor racemosus var. lusitanicus</name>
    <dbReference type="NCBI Taxonomy" id="29924"/>
    <lineage>
        <taxon>Eukaryota</taxon>
        <taxon>Fungi</taxon>
        <taxon>Fungi incertae sedis</taxon>
        <taxon>Mucoromycota</taxon>
        <taxon>Mucoromycotina</taxon>
        <taxon>Mucoromycetes</taxon>
        <taxon>Mucorales</taxon>
        <taxon>Mucorineae</taxon>
        <taxon>Mucoraceae</taxon>
        <taxon>Mucor</taxon>
    </lineage>
</organism>
<evidence type="ECO:0000313" key="3">
    <source>
        <dbReference type="Proteomes" id="UP000469890"/>
    </source>
</evidence>